<feature type="non-terminal residue" evidence="2">
    <location>
        <position position="1"/>
    </location>
</feature>
<feature type="transmembrane region" description="Helical" evidence="1">
    <location>
        <begin position="6"/>
        <end position="23"/>
    </location>
</feature>
<evidence type="ECO:0000313" key="2">
    <source>
        <dbReference type="EMBL" id="ERT67262.1"/>
    </source>
</evidence>
<dbReference type="HOGENOM" id="CLU_3019214_0_0_11"/>
<name>U7V6E1_9MICC</name>
<accession>U7V6E1</accession>
<reference evidence="2 3" key="1">
    <citation type="submission" date="2013-08" db="EMBL/GenBank/DDBJ databases">
        <authorList>
            <person name="Weinstock G."/>
            <person name="Sodergren E."/>
            <person name="Wylie T."/>
            <person name="Fulton L."/>
            <person name="Fulton R."/>
            <person name="Fronick C."/>
            <person name="O'Laughlin M."/>
            <person name="Godfrey J."/>
            <person name="Miner T."/>
            <person name="Herter B."/>
            <person name="Appelbaum E."/>
            <person name="Cordes M."/>
            <person name="Lek S."/>
            <person name="Wollam A."/>
            <person name="Pepin K.H."/>
            <person name="Palsikar V.B."/>
            <person name="Mitreva M."/>
            <person name="Wilson R.K."/>
        </authorList>
    </citation>
    <scope>NUCLEOTIDE SEQUENCE [LARGE SCALE GENOMIC DNA]</scope>
    <source>
        <strain evidence="2 3">F0184</strain>
    </source>
</reference>
<organism evidence="2 3">
    <name type="scientific">Rothia aeria F0184</name>
    <dbReference type="NCBI Taxonomy" id="888019"/>
    <lineage>
        <taxon>Bacteria</taxon>
        <taxon>Bacillati</taxon>
        <taxon>Actinomycetota</taxon>
        <taxon>Actinomycetes</taxon>
        <taxon>Micrococcales</taxon>
        <taxon>Micrococcaceae</taxon>
        <taxon>Rothia</taxon>
    </lineage>
</organism>
<dbReference type="EMBL" id="AXZG01000011">
    <property type="protein sequence ID" value="ERT67262.1"/>
    <property type="molecule type" value="Genomic_DNA"/>
</dbReference>
<gene>
    <name evidence="2" type="ORF">HMPREF0742_00431</name>
</gene>
<keyword evidence="1" id="KW-1133">Transmembrane helix</keyword>
<protein>
    <submittedName>
        <fullName evidence="2">Uncharacterized protein</fullName>
    </submittedName>
</protein>
<keyword evidence="1" id="KW-0812">Transmembrane</keyword>
<dbReference type="AlphaFoldDB" id="U7V6E1"/>
<comment type="caution">
    <text evidence="2">The sequence shown here is derived from an EMBL/GenBank/DDBJ whole genome shotgun (WGS) entry which is preliminary data.</text>
</comment>
<proteinExistence type="predicted"/>
<evidence type="ECO:0000313" key="3">
    <source>
        <dbReference type="Proteomes" id="UP000017174"/>
    </source>
</evidence>
<keyword evidence="1" id="KW-0472">Membrane</keyword>
<evidence type="ECO:0000256" key="1">
    <source>
        <dbReference type="SAM" id="Phobius"/>
    </source>
</evidence>
<dbReference type="Proteomes" id="UP000017174">
    <property type="component" value="Unassembled WGS sequence"/>
</dbReference>
<sequence length="55" mass="5499">TSSSVLAGGAGVVFVAGALYFVVEDVEGECEGGGGEGEGGDRHLNLLNGCRLLLF</sequence>